<dbReference type="PANTHER" id="PTHR11908">
    <property type="entry name" value="XANTHINE DEHYDROGENASE"/>
    <property type="match status" value="1"/>
</dbReference>
<dbReference type="InterPro" id="IPR036856">
    <property type="entry name" value="Ald_Oxase/Xan_DH_a/b_sf"/>
</dbReference>
<dbReference type="Pfam" id="PF20256">
    <property type="entry name" value="MoCoBD_2"/>
    <property type="match status" value="1"/>
</dbReference>
<dbReference type="InterPro" id="IPR046867">
    <property type="entry name" value="AldOxase/xan_DH_MoCoBD2"/>
</dbReference>
<gene>
    <name evidence="5" type="ORF">Q5761_07160</name>
</gene>
<dbReference type="InterPro" id="IPR000674">
    <property type="entry name" value="Ald_Oxase/Xan_DH_a/b"/>
</dbReference>
<feature type="region of interest" description="Disordered" evidence="3">
    <location>
        <begin position="439"/>
        <end position="508"/>
    </location>
</feature>
<protein>
    <submittedName>
        <fullName evidence="5">Xanthine dehydrogenase family protein molybdopterin-binding subunit</fullName>
    </submittedName>
</protein>
<feature type="region of interest" description="Disordered" evidence="3">
    <location>
        <begin position="825"/>
        <end position="849"/>
    </location>
</feature>
<sequence>MPRLVKTRFEFEGRVQERYVVVEDDPAGPLPDGAALRYVGRPQTRVDAWEKVTGRARYTHDVRLPGMVHAVIVRSPYPHARIRAIRTERALAIPGVLAVLTHENCPPIPWGREGDRVLNPVVRYHGDEVAVVAARDLATARAAAAALEVEYDPLPFVVDLEEAMKPDAPPVRPQGNVRWDRAARYSRGDVEAGLRQAAVVVEGTFRTPVQLHNCMETHGSVVDWQPDKVTIYDSTQHIFGVRDRFAQLFGLPVHRVRVVKEHMGGGFGSKNGLHKYTVLAGILSRQLGRPVRCVLDREEENLAAGNRHSTLQRLKLGATADGRLVAIDLEAYAAVGAMGSPGAIGGPARQLYACPNVRTVEVPVHTNTGPASAFRAPGYVEGTVALEVLMDELARRLDLDPIELRLRNHTDVDPTSGRPYSSKGLRKAYALGAAMAGWEAKRRRPPLGPSAAEGTGADEPAPGPGRGGAGAAAAGRALAAPDRGERADGFAGGGPATPAAASVRAGARRPKLRGIGMASQIWGGAGGPPAQAEVRIHPDGTVTVVTASQDIGTGTRTVLAQIAAEELGVPIERVRVLLGDTDGGPYAPISAGSMTVPSVGPAVRSAAADAARQVVELAAGLLEADPRDLELVPPGRVQVRGAPDRGVDLAELGKTLGQYVITGRGSRGPNPDEYAIHTFGAQFAEIEVDPATGEVRVLDLWAVHDIGRVVNPLTATAQMEGGMIQGLGFALFEERVVDPVSGRVLNANLENYRVPTVADVPRLHVAFTDDPDPHGNNLGVKGAGEPPIIPTAAAIANAFYHATGIPVRELPLTRARVLELLRRHGIGPDGRRRPRRPADGGAAGGGEGR</sequence>
<dbReference type="SMART" id="SM01008">
    <property type="entry name" value="Ald_Xan_dh_C"/>
    <property type="match status" value="1"/>
</dbReference>
<dbReference type="Gene3D" id="3.30.365.10">
    <property type="entry name" value="Aldehyde oxidase/xanthine dehydrogenase, molybdopterin binding domain"/>
    <property type="match status" value="4"/>
</dbReference>
<reference evidence="5 6" key="1">
    <citation type="submission" date="2023-08" db="EMBL/GenBank/DDBJ databases">
        <title>Genome sequence of Thermaerobacter compostii strain Ins1, a spore-forming filamentous bacterium isolated from a deep geothermal reservoir.</title>
        <authorList>
            <person name="Bregnard D."/>
            <person name="Gonzalez D."/>
            <person name="Junier P."/>
        </authorList>
    </citation>
    <scope>NUCLEOTIDE SEQUENCE [LARGE SCALE GENOMIC DNA]</scope>
    <source>
        <strain evidence="5 6">Ins1</strain>
    </source>
</reference>
<dbReference type="PANTHER" id="PTHR11908:SF132">
    <property type="entry name" value="ALDEHYDE OXIDASE 1-RELATED"/>
    <property type="match status" value="1"/>
</dbReference>
<keyword evidence="1" id="KW-0500">Molybdenum</keyword>
<evidence type="ECO:0000256" key="3">
    <source>
        <dbReference type="SAM" id="MobiDB-lite"/>
    </source>
</evidence>
<evidence type="ECO:0000313" key="5">
    <source>
        <dbReference type="EMBL" id="WPD18169.1"/>
    </source>
</evidence>
<keyword evidence="6" id="KW-1185">Reference proteome</keyword>
<dbReference type="EMBL" id="CP132508">
    <property type="protein sequence ID" value="WPD18169.1"/>
    <property type="molecule type" value="Genomic_DNA"/>
</dbReference>
<evidence type="ECO:0000259" key="4">
    <source>
        <dbReference type="SMART" id="SM01008"/>
    </source>
</evidence>
<dbReference type="Gene3D" id="3.90.1170.50">
    <property type="entry name" value="Aldehyde oxidase/xanthine dehydrogenase, a/b hammerhead"/>
    <property type="match status" value="1"/>
</dbReference>
<evidence type="ECO:0000313" key="6">
    <source>
        <dbReference type="Proteomes" id="UP001304683"/>
    </source>
</evidence>
<evidence type="ECO:0000256" key="2">
    <source>
        <dbReference type="ARBA" id="ARBA00023002"/>
    </source>
</evidence>
<organism evidence="5 6">
    <name type="scientific">Thermaerobacter composti</name>
    <dbReference type="NCBI Taxonomy" id="554949"/>
    <lineage>
        <taxon>Bacteria</taxon>
        <taxon>Bacillati</taxon>
        <taxon>Bacillota</taxon>
        <taxon>Clostridia</taxon>
        <taxon>Eubacteriales</taxon>
        <taxon>Clostridiales Family XVII. Incertae Sedis</taxon>
        <taxon>Thermaerobacter</taxon>
    </lineage>
</organism>
<proteinExistence type="predicted"/>
<dbReference type="Pfam" id="PF01315">
    <property type="entry name" value="Ald_Xan_dh_C"/>
    <property type="match status" value="1"/>
</dbReference>
<dbReference type="InterPro" id="IPR037165">
    <property type="entry name" value="AldOxase/xan_DH_Mopterin-bd_sf"/>
</dbReference>
<dbReference type="InterPro" id="IPR008274">
    <property type="entry name" value="AldOxase/xan_DH_MoCoBD1"/>
</dbReference>
<dbReference type="InterPro" id="IPR016208">
    <property type="entry name" value="Ald_Oxase/xanthine_DH-like"/>
</dbReference>
<dbReference type="SUPFAM" id="SSF54665">
    <property type="entry name" value="CO dehydrogenase molybdoprotein N-domain-like"/>
    <property type="match status" value="1"/>
</dbReference>
<dbReference type="Pfam" id="PF02738">
    <property type="entry name" value="MoCoBD_1"/>
    <property type="match status" value="1"/>
</dbReference>
<accession>A0ABZ0QLQ6</accession>
<dbReference type="RefSeq" id="WP_318750027.1">
    <property type="nucleotide sequence ID" value="NZ_CP132508.1"/>
</dbReference>
<dbReference type="Proteomes" id="UP001304683">
    <property type="component" value="Chromosome"/>
</dbReference>
<keyword evidence="2" id="KW-0560">Oxidoreductase</keyword>
<name>A0ABZ0QLQ6_9FIRM</name>
<dbReference type="SUPFAM" id="SSF56003">
    <property type="entry name" value="Molybdenum cofactor-binding domain"/>
    <property type="match status" value="1"/>
</dbReference>
<feature type="domain" description="Aldehyde oxidase/xanthine dehydrogenase a/b hammerhead" evidence="4">
    <location>
        <begin position="53"/>
        <end position="155"/>
    </location>
</feature>
<evidence type="ECO:0000256" key="1">
    <source>
        <dbReference type="ARBA" id="ARBA00022505"/>
    </source>
</evidence>
<feature type="compositionally biased region" description="Low complexity" evidence="3">
    <location>
        <begin position="471"/>
        <end position="481"/>
    </location>
</feature>